<comment type="caution">
    <text evidence="1">The sequence shown here is derived from an EMBL/GenBank/DDBJ whole genome shotgun (WGS) entry which is preliminary data.</text>
</comment>
<dbReference type="Pfam" id="PF14476">
    <property type="entry name" value="Chloroplast_duf"/>
    <property type="match status" value="1"/>
</dbReference>
<accession>A0AAD8VKH5</accession>
<organism evidence="1 2">
    <name type="scientific">Lolium multiflorum</name>
    <name type="common">Italian ryegrass</name>
    <name type="synonym">Lolium perenne subsp. multiflorum</name>
    <dbReference type="NCBI Taxonomy" id="4521"/>
    <lineage>
        <taxon>Eukaryota</taxon>
        <taxon>Viridiplantae</taxon>
        <taxon>Streptophyta</taxon>
        <taxon>Embryophyta</taxon>
        <taxon>Tracheophyta</taxon>
        <taxon>Spermatophyta</taxon>
        <taxon>Magnoliopsida</taxon>
        <taxon>Liliopsida</taxon>
        <taxon>Poales</taxon>
        <taxon>Poaceae</taxon>
        <taxon>BOP clade</taxon>
        <taxon>Pooideae</taxon>
        <taxon>Poodae</taxon>
        <taxon>Poeae</taxon>
        <taxon>Poeae Chloroplast Group 2 (Poeae type)</taxon>
        <taxon>Loliodinae</taxon>
        <taxon>Loliinae</taxon>
        <taxon>Lolium</taxon>
    </lineage>
</organism>
<dbReference type="Proteomes" id="UP001231189">
    <property type="component" value="Unassembled WGS sequence"/>
</dbReference>
<sequence>MSHHVVDFLSQGSGADEFGFNDGLQLIVLLLVFRREILVCDLFLCHLGCRYTFWTYHPPPLRDPTPASSPIAVWFPSARLCPSGRRRAHGQHPLVPSTNSLTLATSRMAVLAFASANVAALKVSASVLLATAAVAMAAVSKIQPSQLTEEQRNATRL</sequence>
<evidence type="ECO:0000313" key="1">
    <source>
        <dbReference type="EMBL" id="KAK1611057.1"/>
    </source>
</evidence>
<dbReference type="PANTHER" id="PTHR33358:SF12">
    <property type="entry name" value="F-BOX PROTEIN WITH A DOMAIN PROTEIN"/>
    <property type="match status" value="1"/>
</dbReference>
<gene>
    <name evidence="1" type="ORF">QYE76_034730</name>
</gene>
<proteinExistence type="predicted"/>
<evidence type="ECO:0000313" key="2">
    <source>
        <dbReference type="Proteomes" id="UP001231189"/>
    </source>
</evidence>
<protein>
    <submittedName>
        <fullName evidence="1">Uncharacterized protein</fullName>
    </submittedName>
</protein>
<dbReference type="AlphaFoldDB" id="A0AAD8VKH5"/>
<reference evidence="1" key="1">
    <citation type="submission" date="2023-07" db="EMBL/GenBank/DDBJ databases">
        <title>A chromosome-level genome assembly of Lolium multiflorum.</title>
        <authorList>
            <person name="Chen Y."/>
            <person name="Copetti D."/>
            <person name="Kolliker R."/>
            <person name="Studer B."/>
        </authorList>
    </citation>
    <scope>NUCLEOTIDE SEQUENCE</scope>
    <source>
        <strain evidence="1">02402/16</strain>
        <tissue evidence="1">Leaf</tissue>
    </source>
</reference>
<keyword evidence="2" id="KW-1185">Reference proteome</keyword>
<dbReference type="EMBL" id="JAUUTY010000007">
    <property type="protein sequence ID" value="KAK1611057.1"/>
    <property type="molecule type" value="Genomic_DNA"/>
</dbReference>
<name>A0AAD8VKH5_LOLMU</name>
<dbReference type="PANTHER" id="PTHR33358">
    <property type="entry name" value="F-BOX PROTEIN WITH A DOMAIN PROTEIN"/>
    <property type="match status" value="1"/>
</dbReference>
<dbReference type="InterPro" id="IPR027949">
    <property type="entry name" value="Chloroplast_duf"/>
</dbReference>